<accession>A0A4S2D261</accession>
<evidence type="ECO:0000313" key="1">
    <source>
        <dbReference type="EMBL" id="TGY35479.1"/>
    </source>
</evidence>
<sequence length="387" mass="44093">MSANDETLRVNLYPTGNAFTRNPIFLTMFSPSMVTYSIQMNNKEIFKGNGIGEFRVNIAEIVETEIKPVSIPQDHEEVVTELSGLCADVMIHVENEGGEVQELSFTAWLGGISKKNFKRLRKAGTDIFSLKFLNPCCNFFFTTRSGDWKISIREMELFPLPFIFPNTGEEVSIIDLTGNNRLILEGEPGQLCILNIAAFRRYLFLTNGVLASCFDVCVGENIACRIAIEQSRVVKERYFLRFLNSYGTYELLEIQGKASVELQSLEEENSNFRRYDEVTDDFIFERERPKMQNVITVNTGYRRPGDLFFLLDLLASDDVTLLGYGEEGIKVIPSAEEFSFMVRPEEPKDIILKLTLVETESNRTPDITESGFSIPRIHSNQFSMQFN</sequence>
<dbReference type="RefSeq" id="WP_135999595.1">
    <property type="nucleotide sequence ID" value="NZ_SRYX01000029.1"/>
</dbReference>
<protein>
    <submittedName>
        <fullName evidence="1">Uncharacterized protein</fullName>
    </submittedName>
</protein>
<dbReference type="AlphaFoldDB" id="A0A4S2D261"/>
<evidence type="ECO:0000313" key="2">
    <source>
        <dbReference type="Proteomes" id="UP000309566"/>
    </source>
</evidence>
<dbReference type="EMBL" id="SRYX01000029">
    <property type="protein sequence ID" value="TGY35479.1"/>
    <property type="molecule type" value="Genomic_DNA"/>
</dbReference>
<comment type="caution">
    <text evidence="1">The sequence shown here is derived from an EMBL/GenBank/DDBJ whole genome shotgun (WGS) entry which is preliminary data.</text>
</comment>
<proteinExistence type="predicted"/>
<name>A0A4S2D261_9BACE</name>
<organism evidence="1 2">
    <name type="scientific">Bacteroides caecimuris</name>
    <dbReference type="NCBI Taxonomy" id="1796613"/>
    <lineage>
        <taxon>Bacteria</taxon>
        <taxon>Pseudomonadati</taxon>
        <taxon>Bacteroidota</taxon>
        <taxon>Bacteroidia</taxon>
        <taxon>Bacteroidales</taxon>
        <taxon>Bacteroidaceae</taxon>
        <taxon>Bacteroides</taxon>
    </lineage>
</organism>
<gene>
    <name evidence="1" type="ORF">E5353_09150</name>
</gene>
<reference evidence="1 2" key="1">
    <citation type="submission" date="2019-04" db="EMBL/GenBank/DDBJ databases">
        <title>Microbes associate with the intestines of laboratory mice.</title>
        <authorList>
            <person name="Navarre W."/>
            <person name="Wong E."/>
            <person name="Huang K."/>
            <person name="Tropini C."/>
            <person name="Ng K."/>
            <person name="Yu B."/>
        </authorList>
    </citation>
    <scope>NUCLEOTIDE SEQUENCE [LARGE SCALE GENOMIC DNA]</scope>
    <source>
        <strain evidence="1 2">NM63_1-25</strain>
    </source>
</reference>
<dbReference type="Proteomes" id="UP000309566">
    <property type="component" value="Unassembled WGS sequence"/>
</dbReference>